<feature type="transmembrane region" description="Helical" evidence="9">
    <location>
        <begin position="88"/>
        <end position="111"/>
    </location>
</feature>
<evidence type="ECO:0000256" key="5">
    <source>
        <dbReference type="ARBA" id="ARBA00022692"/>
    </source>
</evidence>
<dbReference type="RefSeq" id="WP_017524359.1">
    <property type="nucleotide sequence ID" value="NZ_JACCEX010000001.1"/>
</dbReference>
<dbReference type="PANTHER" id="PTHR38686">
    <property type="entry name" value="APOLIPOPROTEIN N-ACYLTRANSFERASE"/>
    <property type="match status" value="1"/>
</dbReference>
<dbReference type="Pfam" id="PF00795">
    <property type="entry name" value="CN_hydrolase"/>
    <property type="match status" value="1"/>
</dbReference>
<gene>
    <name evidence="9" type="primary">lnt</name>
    <name evidence="12" type="ORF">C7440_0785</name>
</gene>
<dbReference type="EC" id="2.3.1.269" evidence="9"/>
<dbReference type="InterPro" id="IPR036526">
    <property type="entry name" value="C-N_Hydrolase_sf"/>
</dbReference>
<dbReference type="OrthoDB" id="9804277at2"/>
<dbReference type="InterPro" id="IPR045378">
    <property type="entry name" value="LNT_N"/>
</dbReference>
<evidence type="ECO:0000256" key="4">
    <source>
        <dbReference type="ARBA" id="ARBA00022679"/>
    </source>
</evidence>
<organism evidence="12 13">
    <name type="scientific">Pusillimonas noertemannii</name>
    <dbReference type="NCBI Taxonomy" id="305977"/>
    <lineage>
        <taxon>Bacteria</taxon>
        <taxon>Pseudomonadati</taxon>
        <taxon>Pseudomonadota</taxon>
        <taxon>Betaproteobacteria</taxon>
        <taxon>Burkholderiales</taxon>
        <taxon>Alcaligenaceae</taxon>
        <taxon>Pusillimonas</taxon>
    </lineage>
</organism>
<dbReference type="GO" id="GO:0005886">
    <property type="term" value="C:plasma membrane"/>
    <property type="evidence" value="ECO:0007669"/>
    <property type="project" value="UniProtKB-SubCell"/>
</dbReference>
<dbReference type="UniPathway" id="UPA00666"/>
<dbReference type="GO" id="GO:0042158">
    <property type="term" value="P:lipoprotein biosynthetic process"/>
    <property type="evidence" value="ECO:0007669"/>
    <property type="project" value="UniProtKB-UniRule"/>
</dbReference>
<sequence>MKPALRQWRYGASLLLLGAAHAQAFAPDPLPAVLLPYIQLVCLAFLARSVWRAPNARSSAAAGFLFGLGSFAVGLYWIFISLHRYGGMAVPLASAAVLLLAAGEALFYGAAAASAKWLASRGLRADDGYARHFLAIAAWASCWTLAEWLRGTLFTGFPWLAIGYAHVEGPLAGWAPLIGMYGVTWLAAFICGAVGLLIHLQRSGREAPAAATVAGAIVLALAGWALSGLSWGHPEGKPVLMRLAQGNVPQSEKFDPALMQRGIQTYMELASLPPRQPGADPAVIVLPETIMPLFQDNYSPELWDQWRQIAQQRNAAIIMGAPLHSRGPEGQRYTNSAIAFDGSTPVEQLASASMAMRYDKHHLVPFGEFVPPGFRWFVDAMHIPLGDFDRGAIRQQHFHLADQRFAPNICYEDVFGEEIIRGVRPSAQHGAGATILVNMSNLGWFGDSWALRQHLQISRMRALETARPMVRATNTGMTAAIDPNGHVRAVLDAHVKGVLDVEVQGMGGLTPYARAGNWPILGLSLLLAAAALPRRRAGAALAG</sequence>
<feature type="transmembrane region" description="Helical" evidence="9">
    <location>
        <begin position="63"/>
        <end position="82"/>
    </location>
</feature>
<dbReference type="PROSITE" id="PS50263">
    <property type="entry name" value="CN_HYDROLASE"/>
    <property type="match status" value="1"/>
</dbReference>
<keyword evidence="3 9" id="KW-1003">Cell membrane</keyword>
<dbReference type="InterPro" id="IPR004563">
    <property type="entry name" value="Apolipo_AcylTrfase"/>
</dbReference>
<keyword evidence="5 9" id="KW-0812">Transmembrane</keyword>
<comment type="subcellular location">
    <subcellularLocation>
        <location evidence="1 9">Cell membrane</location>
        <topology evidence="1 9">Multi-pass membrane protein</topology>
    </subcellularLocation>
</comment>
<feature type="chain" id="PRO_5015520790" description="Apolipoprotein N-acyltransferase" evidence="10">
    <location>
        <begin position="27"/>
        <end position="543"/>
    </location>
</feature>
<evidence type="ECO:0000256" key="10">
    <source>
        <dbReference type="SAM" id="SignalP"/>
    </source>
</evidence>
<evidence type="ECO:0000256" key="8">
    <source>
        <dbReference type="ARBA" id="ARBA00023315"/>
    </source>
</evidence>
<comment type="catalytic activity">
    <reaction evidence="9">
        <text>N-terminal S-1,2-diacyl-sn-glyceryl-L-cysteinyl-[lipoprotein] + a glycerophospholipid = N-acyl-S-1,2-diacyl-sn-glyceryl-L-cysteinyl-[lipoprotein] + a 2-acyl-sn-glycero-3-phospholipid + H(+)</text>
        <dbReference type="Rhea" id="RHEA:48228"/>
        <dbReference type="Rhea" id="RHEA-COMP:14681"/>
        <dbReference type="Rhea" id="RHEA-COMP:14684"/>
        <dbReference type="ChEBI" id="CHEBI:15378"/>
        <dbReference type="ChEBI" id="CHEBI:136912"/>
        <dbReference type="ChEBI" id="CHEBI:140656"/>
        <dbReference type="ChEBI" id="CHEBI:140657"/>
        <dbReference type="ChEBI" id="CHEBI:140660"/>
        <dbReference type="EC" id="2.3.1.269"/>
    </reaction>
</comment>
<comment type="function">
    <text evidence="9">Catalyzes the phospholipid dependent N-acylation of the N-terminal cysteine of apolipoprotein, the last step in lipoprotein maturation.</text>
</comment>
<feature type="transmembrane region" description="Helical" evidence="9">
    <location>
        <begin position="132"/>
        <end position="151"/>
    </location>
</feature>
<dbReference type="STRING" id="1231391.GCA_000308195_02003"/>
<keyword evidence="7 9" id="KW-0472">Membrane</keyword>
<dbReference type="EMBL" id="QEKO01000001">
    <property type="protein sequence ID" value="PVY68385.1"/>
    <property type="molecule type" value="Genomic_DNA"/>
</dbReference>
<name>A0A2U1CR62_9BURK</name>
<dbReference type="PANTHER" id="PTHR38686:SF1">
    <property type="entry name" value="APOLIPOPROTEIN N-ACYLTRANSFERASE"/>
    <property type="match status" value="1"/>
</dbReference>
<feature type="signal peptide" evidence="10">
    <location>
        <begin position="1"/>
        <end position="26"/>
    </location>
</feature>
<dbReference type="NCBIfam" id="TIGR00546">
    <property type="entry name" value="lnt"/>
    <property type="match status" value="1"/>
</dbReference>
<proteinExistence type="inferred from homology"/>
<dbReference type="InterPro" id="IPR003010">
    <property type="entry name" value="C-N_Hydrolase"/>
</dbReference>
<feature type="transmembrane region" description="Helical" evidence="9">
    <location>
        <begin position="32"/>
        <end position="51"/>
    </location>
</feature>
<dbReference type="Proteomes" id="UP000246145">
    <property type="component" value="Unassembled WGS sequence"/>
</dbReference>
<comment type="pathway">
    <text evidence="9">Protein modification; lipoprotein biosynthesis (N-acyl transfer).</text>
</comment>
<evidence type="ECO:0000313" key="13">
    <source>
        <dbReference type="Proteomes" id="UP000246145"/>
    </source>
</evidence>
<feature type="transmembrane region" description="Helical" evidence="9">
    <location>
        <begin position="210"/>
        <end position="232"/>
    </location>
</feature>
<dbReference type="CDD" id="cd07571">
    <property type="entry name" value="ALP_N-acyl_transferase"/>
    <property type="match status" value="1"/>
</dbReference>
<evidence type="ECO:0000256" key="9">
    <source>
        <dbReference type="HAMAP-Rule" id="MF_01148"/>
    </source>
</evidence>
<protein>
    <recommendedName>
        <fullName evidence="9">Apolipoprotein N-acyltransferase</fullName>
        <shortName evidence="9">ALP N-acyltransferase</shortName>
        <ecNumber evidence="9">2.3.1.269</ecNumber>
    </recommendedName>
</protein>
<keyword evidence="10" id="KW-0732">Signal</keyword>
<dbReference type="SUPFAM" id="SSF56317">
    <property type="entry name" value="Carbon-nitrogen hydrolase"/>
    <property type="match status" value="1"/>
</dbReference>
<dbReference type="Gene3D" id="3.60.110.10">
    <property type="entry name" value="Carbon-nitrogen hydrolase"/>
    <property type="match status" value="1"/>
</dbReference>
<evidence type="ECO:0000256" key="3">
    <source>
        <dbReference type="ARBA" id="ARBA00022475"/>
    </source>
</evidence>
<dbReference type="GO" id="GO:0016410">
    <property type="term" value="F:N-acyltransferase activity"/>
    <property type="evidence" value="ECO:0007669"/>
    <property type="project" value="UniProtKB-UniRule"/>
</dbReference>
<evidence type="ECO:0000256" key="6">
    <source>
        <dbReference type="ARBA" id="ARBA00022989"/>
    </source>
</evidence>
<keyword evidence="8 9" id="KW-0012">Acyltransferase</keyword>
<evidence type="ECO:0000256" key="7">
    <source>
        <dbReference type="ARBA" id="ARBA00023136"/>
    </source>
</evidence>
<evidence type="ECO:0000256" key="1">
    <source>
        <dbReference type="ARBA" id="ARBA00004651"/>
    </source>
</evidence>
<evidence type="ECO:0000313" key="12">
    <source>
        <dbReference type="EMBL" id="PVY68385.1"/>
    </source>
</evidence>
<dbReference type="HAMAP" id="MF_01148">
    <property type="entry name" value="Lnt"/>
    <property type="match status" value="1"/>
</dbReference>
<evidence type="ECO:0000259" key="11">
    <source>
        <dbReference type="PROSITE" id="PS50263"/>
    </source>
</evidence>
<feature type="domain" description="CN hydrolase" evidence="11">
    <location>
        <begin position="244"/>
        <end position="505"/>
    </location>
</feature>
<comment type="similarity">
    <text evidence="2 9">Belongs to the CN hydrolase family. Apolipoprotein N-acyltransferase subfamily.</text>
</comment>
<dbReference type="AlphaFoldDB" id="A0A2U1CR62"/>
<dbReference type="Pfam" id="PF20154">
    <property type="entry name" value="LNT_N"/>
    <property type="match status" value="1"/>
</dbReference>
<evidence type="ECO:0000256" key="2">
    <source>
        <dbReference type="ARBA" id="ARBA00010065"/>
    </source>
</evidence>
<keyword evidence="13" id="KW-1185">Reference proteome</keyword>
<reference evidence="12 13" key="1">
    <citation type="submission" date="2018-04" db="EMBL/GenBank/DDBJ databases">
        <title>Genomic Encyclopedia of Type Strains, Phase IV (KMG-IV): sequencing the most valuable type-strain genomes for metagenomic binning, comparative biology and taxonomic classification.</title>
        <authorList>
            <person name="Goeker M."/>
        </authorList>
    </citation>
    <scope>NUCLEOTIDE SEQUENCE [LARGE SCALE GENOMIC DNA]</scope>
    <source>
        <strain evidence="12 13">DSM 10065</strain>
    </source>
</reference>
<keyword evidence="6 9" id="KW-1133">Transmembrane helix</keyword>
<keyword evidence="12" id="KW-0449">Lipoprotein</keyword>
<accession>A0A2U1CR62</accession>
<keyword evidence="4 9" id="KW-0808">Transferase</keyword>
<comment type="caution">
    <text evidence="12">The sequence shown here is derived from an EMBL/GenBank/DDBJ whole genome shotgun (WGS) entry which is preliminary data.</text>
</comment>
<feature type="transmembrane region" description="Helical" evidence="9">
    <location>
        <begin position="171"/>
        <end position="198"/>
    </location>
</feature>